<dbReference type="eggNOG" id="KOG2344">
    <property type="taxonomic scope" value="Eukaryota"/>
</dbReference>
<evidence type="ECO:0000313" key="1">
    <source>
        <dbReference type="EnsemblPlants" id="OGLUM10G02160.1"/>
    </source>
</evidence>
<dbReference type="Gramene" id="OGLUM10G02160.1">
    <property type="protein sequence ID" value="OGLUM10G02160.1"/>
    <property type="gene ID" value="OGLUM10G02160"/>
</dbReference>
<proteinExistence type="predicted"/>
<reference evidence="1" key="2">
    <citation type="submission" date="2018-05" db="EMBL/GenBank/DDBJ databases">
        <title>OgluRS3 (Oryza glumaepatula Reference Sequence Version 3).</title>
        <authorList>
            <person name="Zhang J."/>
            <person name="Kudrna D."/>
            <person name="Lee S."/>
            <person name="Talag J."/>
            <person name="Welchert J."/>
            <person name="Wing R.A."/>
        </authorList>
    </citation>
    <scope>NUCLEOTIDE SEQUENCE [LARGE SCALE GENOMIC DNA]</scope>
</reference>
<organism evidence="1">
    <name type="scientific">Oryza glumipatula</name>
    <dbReference type="NCBI Taxonomy" id="40148"/>
    <lineage>
        <taxon>Eukaryota</taxon>
        <taxon>Viridiplantae</taxon>
        <taxon>Streptophyta</taxon>
        <taxon>Embryophyta</taxon>
        <taxon>Tracheophyta</taxon>
        <taxon>Spermatophyta</taxon>
        <taxon>Magnoliopsida</taxon>
        <taxon>Liliopsida</taxon>
        <taxon>Poales</taxon>
        <taxon>Poaceae</taxon>
        <taxon>BOP clade</taxon>
        <taxon>Oryzoideae</taxon>
        <taxon>Oryzeae</taxon>
        <taxon>Oryzinae</taxon>
        <taxon>Oryza</taxon>
    </lineage>
</organism>
<sequence length="274" mass="28678">MGHARLPTLEAAVRLIRTPQDALKGAGEYIDHALGPAAAVHSLKPPLLAASAVADDLPGYLNVLSRFKEALHFLSDNCGIASQWLTDIVEYLEDRSLAAALAFSHLTTAAATAYSSPASPRRPTNREGGGCTCRTTVVEGAAIGVGPVGVLSEVASQLLLPLPTLFPRGSSRTVGPSGSDWVSELGVRLERDGRPANYFGEETGVQVREDATAQAEQETNVGESTLWSMRRPARKASTEETVAVVAAESVATSAFLRGAAFGGAIWGRVGDRSG</sequence>
<evidence type="ECO:0000313" key="2">
    <source>
        <dbReference type="Proteomes" id="UP000026961"/>
    </source>
</evidence>
<keyword evidence="2" id="KW-1185">Reference proteome</keyword>
<reference evidence="1" key="1">
    <citation type="submission" date="2015-04" db="UniProtKB">
        <authorList>
            <consortium name="EnsemblPlants"/>
        </authorList>
    </citation>
    <scope>IDENTIFICATION</scope>
</reference>
<name>A0A0E0B7S5_9ORYZ</name>
<protein>
    <submittedName>
        <fullName evidence="1">Uncharacterized protein</fullName>
    </submittedName>
</protein>
<dbReference type="EnsemblPlants" id="OGLUM10G02160.1">
    <property type="protein sequence ID" value="OGLUM10G02160.1"/>
    <property type="gene ID" value="OGLUM10G02160"/>
</dbReference>
<dbReference type="Proteomes" id="UP000026961">
    <property type="component" value="Chromosome 10"/>
</dbReference>
<dbReference type="HOGENOM" id="CLU_1016970_0_0_1"/>
<dbReference type="AlphaFoldDB" id="A0A0E0B7S5"/>
<accession>A0A0E0B7S5</accession>
<dbReference type="STRING" id="40148.A0A0E0B7S5"/>